<gene>
    <name evidence="2" type="ORF">BECKSD772D_GA0070982_10098</name>
</gene>
<organism evidence="2">
    <name type="scientific">Candidatus Kentrum sp. SD</name>
    <dbReference type="NCBI Taxonomy" id="2126332"/>
    <lineage>
        <taxon>Bacteria</taxon>
        <taxon>Pseudomonadati</taxon>
        <taxon>Pseudomonadota</taxon>
        <taxon>Gammaproteobacteria</taxon>
        <taxon>Candidatus Kentrum</taxon>
    </lineage>
</organism>
<reference evidence="2" key="1">
    <citation type="submission" date="2019-02" db="EMBL/GenBank/DDBJ databases">
        <authorList>
            <person name="Gruber-Vodicka R. H."/>
            <person name="Seah K. B. B."/>
        </authorList>
    </citation>
    <scope>NUCLEOTIDE SEQUENCE</scope>
    <source>
        <strain evidence="2">BECK_S127</strain>
    </source>
</reference>
<dbReference type="EMBL" id="CAADHB010000009">
    <property type="protein sequence ID" value="VFK78196.1"/>
    <property type="molecule type" value="Genomic_DNA"/>
</dbReference>
<evidence type="ECO:0000313" key="2">
    <source>
        <dbReference type="EMBL" id="VFK78196.1"/>
    </source>
</evidence>
<dbReference type="GO" id="GO:0016020">
    <property type="term" value="C:membrane"/>
    <property type="evidence" value="ECO:0007669"/>
    <property type="project" value="InterPro"/>
</dbReference>
<evidence type="ECO:0000259" key="1">
    <source>
        <dbReference type="SMART" id="SM00736"/>
    </source>
</evidence>
<name>A0A451BIY1_9GAMM</name>
<dbReference type="AlphaFoldDB" id="A0A451BIY1"/>
<proteinExistence type="predicted"/>
<dbReference type="InterPro" id="IPR015919">
    <property type="entry name" value="Cadherin-like_sf"/>
</dbReference>
<dbReference type="GO" id="GO:0005509">
    <property type="term" value="F:calcium ion binding"/>
    <property type="evidence" value="ECO:0007669"/>
    <property type="project" value="InterPro"/>
</dbReference>
<dbReference type="Gene3D" id="2.60.40.10">
    <property type="entry name" value="Immunoglobulins"/>
    <property type="match status" value="1"/>
</dbReference>
<accession>A0A451BIY1</accession>
<dbReference type="InterPro" id="IPR006644">
    <property type="entry name" value="Cadg"/>
</dbReference>
<dbReference type="SUPFAM" id="SSF49313">
    <property type="entry name" value="Cadherin-like"/>
    <property type="match status" value="1"/>
</dbReference>
<dbReference type="SMART" id="SM00736">
    <property type="entry name" value="CADG"/>
    <property type="match status" value="1"/>
</dbReference>
<sequence>MARKEMNMGLGSISTGYLGLLPLEPRIMFDGSGIDLGEISYKLPDDGEDVSIPVVVVEKDRNIFSKGSSYSADHYVRLHLDHATDSDKLFLKSDPNPNGKGAISVGDDRNAAGNHDLYLGIGKARIRIGEVKGQHTGDLRIRFLDRVANHDFENSIEEKDLGGDSIVFGLDEIAGKEVPLYPGKSPYNDSPDYDPVFYSKLGSGDLKPNTRTSQWNVERDKNADGTHYLNIWSKGLSVAPGGRAYGPYAVSDEFELIGGETFNFQWRLGETDPLDSGDLPDPFFYLLNTGNGEMIVLHEGETFLRHEGERIVLREKALPKTISKYSYDEKTGWYTWELPVSEKGTYRLVSITGAIDSDSLEGGSTGVALNIDNLQVGLAARVLNGIVERVTYTYAGPSEPSPDPRKITISAKLDDNPDTIAYVDLDISNPPSPTPLPIQTKQNMIIGISSSPRINESGYTGSITPSPLPDILSDYLVSMDKSDPLDKIDDASPCDDPGGYCPVTVGCGIADTFILYGQFSFRIPSDTFMPPEANVQLEAMLVDGSMLPDWIRFDPGTGTFTGEAPRFPEERILSLRIIARDPISEREVQTTFDLHIIGDDKGNTNSADKKEIGGLHGGHPGFFAQLAAVGKTGFETDQATLIAIMSGTD</sequence>
<protein>
    <recommendedName>
        <fullName evidence="1">Dystroglycan-type cadherin-like domain-containing protein</fullName>
    </recommendedName>
</protein>
<dbReference type="InterPro" id="IPR013783">
    <property type="entry name" value="Ig-like_fold"/>
</dbReference>
<feature type="domain" description="Dystroglycan-type cadherin-like" evidence="1">
    <location>
        <begin position="504"/>
        <end position="608"/>
    </location>
</feature>